<dbReference type="EMBL" id="CADCVM010000082">
    <property type="protein sequence ID" value="CAA9473205.1"/>
    <property type="molecule type" value="Genomic_DNA"/>
</dbReference>
<accession>A0A6J4RGE3</accession>
<evidence type="ECO:0000256" key="1">
    <source>
        <dbReference type="SAM" id="MobiDB-lite"/>
    </source>
</evidence>
<feature type="region of interest" description="Disordered" evidence="1">
    <location>
        <begin position="80"/>
        <end position="105"/>
    </location>
</feature>
<feature type="non-terminal residue" evidence="2">
    <location>
        <position position="1"/>
    </location>
</feature>
<organism evidence="2">
    <name type="scientific">uncultured Rubrobacteraceae bacterium</name>
    <dbReference type="NCBI Taxonomy" id="349277"/>
    <lineage>
        <taxon>Bacteria</taxon>
        <taxon>Bacillati</taxon>
        <taxon>Actinomycetota</taxon>
        <taxon>Rubrobacteria</taxon>
        <taxon>Rubrobacterales</taxon>
        <taxon>Rubrobacteraceae</taxon>
        <taxon>environmental samples</taxon>
    </lineage>
</organism>
<proteinExistence type="predicted"/>
<protein>
    <submittedName>
        <fullName evidence="2">Uncharacterized protein</fullName>
    </submittedName>
</protein>
<name>A0A6J4RGE3_9ACTN</name>
<feature type="compositionally biased region" description="Basic and acidic residues" evidence="1">
    <location>
        <begin position="94"/>
        <end position="105"/>
    </location>
</feature>
<feature type="non-terminal residue" evidence="2">
    <location>
        <position position="105"/>
    </location>
</feature>
<dbReference type="AlphaFoldDB" id="A0A6J4RGE3"/>
<feature type="compositionally biased region" description="Basic and acidic residues" evidence="1">
    <location>
        <begin position="1"/>
        <end position="18"/>
    </location>
</feature>
<sequence length="105" mass="11569">HRGRQRRLEGVRQGERRRPGQGVGGRQLPGRVPRGEGRPVGPRRRLRRGAAGGPRGPREEIRGRVPVPLADRTALVRRFGVAPGVQRHPAGGSDAREEHRKHAVV</sequence>
<evidence type="ECO:0000313" key="2">
    <source>
        <dbReference type="EMBL" id="CAA9473205.1"/>
    </source>
</evidence>
<reference evidence="2" key="1">
    <citation type="submission" date="2020-02" db="EMBL/GenBank/DDBJ databases">
        <authorList>
            <person name="Meier V. D."/>
        </authorList>
    </citation>
    <scope>NUCLEOTIDE SEQUENCE</scope>
    <source>
        <strain evidence="2">AVDCRST_MAG05</strain>
    </source>
</reference>
<gene>
    <name evidence="2" type="ORF">AVDCRST_MAG05-721</name>
</gene>
<feature type="region of interest" description="Disordered" evidence="1">
    <location>
        <begin position="1"/>
        <end position="66"/>
    </location>
</feature>